<comment type="similarity">
    <text evidence="3 11">Belongs to the glycosyl hydrolase 3 family.</text>
</comment>
<evidence type="ECO:0000313" key="14">
    <source>
        <dbReference type="Proteomes" id="UP000182334"/>
    </source>
</evidence>
<dbReference type="Pfam" id="PF14310">
    <property type="entry name" value="Fn3-like"/>
    <property type="match status" value="1"/>
</dbReference>
<evidence type="ECO:0000256" key="10">
    <source>
        <dbReference type="ARBA" id="ARBA00023326"/>
    </source>
</evidence>
<dbReference type="Proteomes" id="UP000182334">
    <property type="component" value="Chromosome III"/>
</dbReference>
<evidence type="ECO:0000256" key="3">
    <source>
        <dbReference type="ARBA" id="ARBA00005336"/>
    </source>
</evidence>
<comment type="catalytic activity">
    <reaction evidence="1 11">
        <text>Hydrolysis of terminal, non-reducing beta-D-glucosyl residues with release of beta-D-glucose.</text>
        <dbReference type="EC" id="3.2.1.21"/>
    </reaction>
</comment>
<dbReference type="InterPro" id="IPR019800">
    <property type="entry name" value="Glyco_hydro_3_AS"/>
</dbReference>
<reference evidence="13 14" key="1">
    <citation type="submission" date="2016-10" db="EMBL/GenBank/DDBJ databases">
        <authorList>
            <person name="de Groot N.N."/>
        </authorList>
    </citation>
    <scope>NUCLEOTIDE SEQUENCE [LARGE SCALE GENOMIC DNA]</scope>
    <source>
        <strain evidence="13 14">CBS 141442</strain>
    </source>
</reference>
<proteinExistence type="inferred from homology"/>
<dbReference type="InterPro" id="IPR001764">
    <property type="entry name" value="Glyco_hydro_3_N"/>
</dbReference>
<dbReference type="GO" id="GO:0030245">
    <property type="term" value="P:cellulose catabolic process"/>
    <property type="evidence" value="ECO:0007669"/>
    <property type="project" value="UniProtKB-UniPathway"/>
</dbReference>
<organism evidence="13 14">
    <name type="scientific">Sungouiella intermedia</name>
    <dbReference type="NCBI Taxonomy" id="45354"/>
    <lineage>
        <taxon>Eukaryota</taxon>
        <taxon>Fungi</taxon>
        <taxon>Dikarya</taxon>
        <taxon>Ascomycota</taxon>
        <taxon>Saccharomycotina</taxon>
        <taxon>Pichiomycetes</taxon>
        <taxon>Metschnikowiaceae</taxon>
        <taxon>Sungouiella</taxon>
    </lineage>
</organism>
<evidence type="ECO:0000256" key="11">
    <source>
        <dbReference type="RuleBase" id="RU361161"/>
    </source>
</evidence>
<keyword evidence="5 11" id="KW-0378">Hydrolase</keyword>
<dbReference type="AlphaFoldDB" id="A0A1L0D9P6"/>
<dbReference type="PANTHER" id="PTHR42715">
    <property type="entry name" value="BETA-GLUCOSIDASE"/>
    <property type="match status" value="1"/>
</dbReference>
<dbReference type="UniPathway" id="UPA00696"/>
<accession>A0A1L0D9P6</accession>
<dbReference type="Pfam" id="PF01915">
    <property type="entry name" value="Glyco_hydro_3_C"/>
    <property type="match status" value="1"/>
</dbReference>
<evidence type="ECO:0000313" key="13">
    <source>
        <dbReference type="EMBL" id="SGZ52688.1"/>
    </source>
</evidence>
<dbReference type="InterPro" id="IPR017853">
    <property type="entry name" value="GH"/>
</dbReference>
<dbReference type="SMART" id="SM01217">
    <property type="entry name" value="Fn3_like"/>
    <property type="match status" value="1"/>
</dbReference>
<dbReference type="InterPro" id="IPR036881">
    <property type="entry name" value="Glyco_hydro_3_C_sf"/>
</dbReference>
<dbReference type="Gene3D" id="2.60.40.10">
    <property type="entry name" value="Immunoglobulins"/>
    <property type="match status" value="1"/>
</dbReference>
<keyword evidence="10 11" id="KW-0624">Polysaccharide degradation</keyword>
<feature type="domain" description="Fibronectin type III-like" evidence="12">
    <location>
        <begin position="753"/>
        <end position="823"/>
    </location>
</feature>
<evidence type="ECO:0000256" key="6">
    <source>
        <dbReference type="ARBA" id="ARBA00023001"/>
    </source>
</evidence>
<protein>
    <recommendedName>
        <fullName evidence="4 11">beta-glucosidase</fullName>
        <ecNumber evidence="4 11">3.2.1.21</ecNumber>
    </recommendedName>
</protein>
<dbReference type="STRING" id="45354.A0A1L0D9P6"/>
<dbReference type="PRINTS" id="PR00133">
    <property type="entry name" value="GLHYDRLASE3"/>
</dbReference>
<dbReference type="EMBL" id="LT635758">
    <property type="protein sequence ID" value="SGZ52688.1"/>
    <property type="molecule type" value="Genomic_DNA"/>
</dbReference>
<evidence type="ECO:0000256" key="7">
    <source>
        <dbReference type="ARBA" id="ARBA00023180"/>
    </source>
</evidence>
<evidence type="ECO:0000256" key="5">
    <source>
        <dbReference type="ARBA" id="ARBA00022801"/>
    </source>
</evidence>
<comment type="pathway">
    <text evidence="2 11">Glycan metabolism; cellulose degradation.</text>
</comment>
<keyword evidence="8 11" id="KW-0119">Carbohydrate metabolism</keyword>
<dbReference type="FunFam" id="3.40.50.1700:FF:000003">
    <property type="entry name" value="Probable beta-glucosidase"/>
    <property type="match status" value="1"/>
</dbReference>
<dbReference type="InterPro" id="IPR050288">
    <property type="entry name" value="Cellulose_deg_GH3"/>
</dbReference>
<dbReference type="SUPFAM" id="SSF51445">
    <property type="entry name" value="(Trans)glycosidases"/>
    <property type="match status" value="1"/>
</dbReference>
<evidence type="ECO:0000256" key="2">
    <source>
        <dbReference type="ARBA" id="ARBA00004987"/>
    </source>
</evidence>
<dbReference type="OrthoDB" id="416222at2759"/>
<sequence length="836" mass="92660">MSGRLEDVMQKAHQKAKKLVEKMSIPEKVNLTIGTGWGSGPCLGNTGSVPRLGIPSLCLQDGPNGVRFTDFVTHYPSGLALGSTFNKDLMKLKGKAVGREFKAKNVHMALAPVVGPIGLKAQGGRNWESFGADPYLQGVAGAAVVKGMQEEGIVAIARHFIGNEQEHFRQVGEWDIGGWEELDSSISSNIGDRSLHEIYLWPFADVVRAGCGGIVCAYNMVNNTYACENSYLLNYLLKEELGFQGFVVSDWGAQHSGINSALAGLDMSMPGEVFDDWLSGKSYWGPLLTRAVYNRTIPQERLNDMATRILTPFFASKQISLPLEEETPNFSSWTSHTYGQQFPYQHFGAIVQQNWHADARSKFGDEIGLGIAREAIVLLKNAGQNLPISRDDGVRRLFVAGAGAGPHPQGFNCKDQACVDGVLTSGWGSAAVHNPHLVTPYEAISEKARREGIVIDYMSDNWDIQRAEELADYADMSIVVVNAHSGEGYIEVDDNFGDRKNISLWGNGDELIEHIADRCRKTVIVINAVGPVDMECWIEHPNVVAVLYAAPLGQFVGPAIADVLFGDVNPSGKLPFTIGRKKLHYVPIVDDLYERIDPQDTFERGIYLDYRFFDKHTIKPRFPFGHGLSYTRFHVYHLKIEEINSPTEYLPCPGDYLPSNRPIEDDVCDPEDALFPHDEFDPMPGFIYPYLYSEDVRSVDEEDCFEYPKGYTPDPRKEPPLSGGGLGGNPALWEVLYKVTALVSNEGDYAGAYVAQLYIELPSTVVNSPPKILRGFDKVYLEPKTSATVCFEILHRDLSIWDSQSQQWIIQTGTYKIYLSSSSRKIELSGEIDIGS</sequence>
<evidence type="ECO:0000256" key="4">
    <source>
        <dbReference type="ARBA" id="ARBA00012744"/>
    </source>
</evidence>
<evidence type="ECO:0000259" key="12">
    <source>
        <dbReference type="SMART" id="SM01217"/>
    </source>
</evidence>
<dbReference type="Gene3D" id="3.20.20.300">
    <property type="entry name" value="Glycoside hydrolase, family 3, N-terminal domain"/>
    <property type="match status" value="1"/>
</dbReference>
<keyword evidence="7" id="KW-0325">Glycoprotein</keyword>
<dbReference type="InterPro" id="IPR026891">
    <property type="entry name" value="Fn3-like"/>
</dbReference>
<keyword evidence="14" id="KW-1185">Reference proteome</keyword>
<dbReference type="Gene3D" id="3.40.50.1700">
    <property type="entry name" value="Glycoside hydrolase family 3 C-terminal domain"/>
    <property type="match status" value="1"/>
</dbReference>
<evidence type="ECO:0000256" key="8">
    <source>
        <dbReference type="ARBA" id="ARBA00023277"/>
    </source>
</evidence>
<dbReference type="Pfam" id="PF00933">
    <property type="entry name" value="Glyco_hydro_3"/>
    <property type="match status" value="1"/>
</dbReference>
<keyword evidence="9 11" id="KW-0326">Glycosidase</keyword>
<dbReference type="GO" id="GO:0008422">
    <property type="term" value="F:beta-glucosidase activity"/>
    <property type="evidence" value="ECO:0007669"/>
    <property type="project" value="UniProtKB-EC"/>
</dbReference>
<dbReference type="PANTHER" id="PTHR42715:SF2">
    <property type="entry name" value="BETA-GLUCOSIDASE F-RELATED"/>
    <property type="match status" value="1"/>
</dbReference>
<name>A0A1L0D9P6_9ASCO</name>
<dbReference type="EC" id="3.2.1.21" evidence="4 11"/>
<dbReference type="FunFam" id="3.20.20.300:FF:000002">
    <property type="entry name" value="Probable beta-glucosidase"/>
    <property type="match status" value="1"/>
</dbReference>
<dbReference type="InterPro" id="IPR036962">
    <property type="entry name" value="Glyco_hydro_3_N_sf"/>
</dbReference>
<gene>
    <name evidence="13" type="ORF">SAMEA4029010_CIC11G00000001241</name>
</gene>
<dbReference type="PROSITE" id="PS00775">
    <property type="entry name" value="GLYCOSYL_HYDROL_F3"/>
    <property type="match status" value="1"/>
</dbReference>
<dbReference type="SUPFAM" id="SSF52279">
    <property type="entry name" value="Beta-D-glucan exohydrolase, C-terminal domain"/>
    <property type="match status" value="1"/>
</dbReference>
<evidence type="ECO:0000256" key="9">
    <source>
        <dbReference type="ARBA" id="ARBA00023295"/>
    </source>
</evidence>
<keyword evidence="6" id="KW-0136">Cellulose degradation</keyword>
<evidence type="ECO:0000256" key="1">
    <source>
        <dbReference type="ARBA" id="ARBA00000448"/>
    </source>
</evidence>
<dbReference type="InterPro" id="IPR013783">
    <property type="entry name" value="Ig-like_fold"/>
</dbReference>
<dbReference type="InterPro" id="IPR002772">
    <property type="entry name" value="Glyco_hydro_3_C"/>
</dbReference>